<dbReference type="PANTHER" id="PTHR42685:SF22">
    <property type="entry name" value="CONDITIONED MEDIUM FACTOR RECEPTOR 1"/>
    <property type="match status" value="1"/>
</dbReference>
<dbReference type="STRING" id="698762.SAMN00808754_0980"/>
<name>A0A1W1VL93_9FIRM</name>
<gene>
    <name evidence="2" type="ORF">SAMN00808754_0980</name>
</gene>
<dbReference type="InterPro" id="IPR050407">
    <property type="entry name" value="Geranylgeranyl_reductase"/>
</dbReference>
<dbReference type="GO" id="GO:0071949">
    <property type="term" value="F:FAD binding"/>
    <property type="evidence" value="ECO:0007669"/>
    <property type="project" value="InterPro"/>
</dbReference>
<proteinExistence type="predicted"/>
<dbReference type="InterPro" id="IPR011777">
    <property type="entry name" value="Geranylgeranyl_Rdtase_fam"/>
</dbReference>
<dbReference type="GO" id="GO:0016628">
    <property type="term" value="F:oxidoreductase activity, acting on the CH-CH group of donors, NAD or NADP as acceptor"/>
    <property type="evidence" value="ECO:0007669"/>
    <property type="project" value="InterPro"/>
</dbReference>
<keyword evidence="3" id="KW-1185">Reference proteome</keyword>
<dbReference type="EMBL" id="LT838272">
    <property type="protein sequence ID" value="SMB94159.1"/>
    <property type="molecule type" value="Genomic_DNA"/>
</dbReference>
<evidence type="ECO:0000313" key="3">
    <source>
        <dbReference type="Proteomes" id="UP000192569"/>
    </source>
</evidence>
<dbReference type="PRINTS" id="PR00420">
    <property type="entry name" value="RNGMNOXGNASE"/>
</dbReference>
<evidence type="ECO:0000259" key="1">
    <source>
        <dbReference type="Pfam" id="PF01494"/>
    </source>
</evidence>
<dbReference type="InterPro" id="IPR002938">
    <property type="entry name" value="FAD-bd"/>
</dbReference>
<dbReference type="AlphaFoldDB" id="A0A1W1VL93"/>
<accession>A0A1W1VL93</accession>
<sequence>MVFDVVVCGAGPAGATAARELAQAGLKVLLCEKDKIPRYKPCGGGLTKKAWGELPPGWEALVEDVACQVIFYHREKQPLEVTFEGPVVKLIMRDRLDFWLVEKASTAGAEVRDGYRVERIVEEEGQVRIYAGRESFKARVIIGADGARSLVARQLPFRLARALGIALECELPVPERILDKYRHSLVLSYGNIPGGYAWVFPKATHLSVGIGSFNRRVKNLKSLFQKFCQGLELPLQPGIRCRGTLIPSAIPGEVSLNTSNGLLVGDAAGLVDPFSGEGLYYALKSGRLAAATVFSFFQGRGELREYSKAINSQLLPHLHYAHRIARVVYAFTPLIHRLVLANREVARRLVEVLCGARTYPELWEYLYARYRIFQRNFF</sequence>
<feature type="domain" description="FAD-binding" evidence="1">
    <location>
        <begin position="4"/>
        <end position="159"/>
    </location>
</feature>
<dbReference type="Proteomes" id="UP000192569">
    <property type="component" value="Chromosome I"/>
</dbReference>
<dbReference type="NCBIfam" id="TIGR02032">
    <property type="entry name" value="GG-red-SF"/>
    <property type="match status" value="1"/>
</dbReference>
<dbReference type="PANTHER" id="PTHR42685">
    <property type="entry name" value="GERANYLGERANYL DIPHOSPHATE REDUCTASE"/>
    <property type="match status" value="1"/>
</dbReference>
<reference evidence="2 3" key="1">
    <citation type="submission" date="2017-04" db="EMBL/GenBank/DDBJ databases">
        <authorList>
            <person name="Afonso C.L."/>
            <person name="Miller P.J."/>
            <person name="Scott M.A."/>
            <person name="Spackman E."/>
            <person name="Goraichik I."/>
            <person name="Dimitrov K.M."/>
            <person name="Suarez D.L."/>
            <person name="Swayne D.E."/>
        </authorList>
    </citation>
    <scope>NUCLEOTIDE SEQUENCE [LARGE SCALE GENOMIC DNA]</scope>
    <source>
        <strain evidence="2 3">ToBE</strain>
    </source>
</reference>
<dbReference type="Gene3D" id="3.50.50.60">
    <property type="entry name" value="FAD/NAD(P)-binding domain"/>
    <property type="match status" value="1"/>
</dbReference>
<organism evidence="2 3">
    <name type="scientific">Thermanaeromonas toyohensis ToBE</name>
    <dbReference type="NCBI Taxonomy" id="698762"/>
    <lineage>
        <taxon>Bacteria</taxon>
        <taxon>Bacillati</taxon>
        <taxon>Bacillota</taxon>
        <taxon>Clostridia</taxon>
        <taxon>Neomoorellales</taxon>
        <taxon>Neomoorellaceae</taxon>
        <taxon>Thermanaeromonas</taxon>
    </lineage>
</organism>
<evidence type="ECO:0000313" key="2">
    <source>
        <dbReference type="EMBL" id="SMB94159.1"/>
    </source>
</evidence>
<dbReference type="InterPro" id="IPR036188">
    <property type="entry name" value="FAD/NAD-bd_sf"/>
</dbReference>
<dbReference type="SUPFAM" id="SSF51905">
    <property type="entry name" value="FAD/NAD(P)-binding domain"/>
    <property type="match status" value="1"/>
</dbReference>
<protein>
    <submittedName>
        <fullName evidence="2">Geranylgeranyl reductase family</fullName>
    </submittedName>
</protein>
<dbReference type="Pfam" id="PF01494">
    <property type="entry name" value="FAD_binding_3"/>
    <property type="match status" value="1"/>
</dbReference>